<evidence type="ECO:0000313" key="3">
    <source>
        <dbReference type="Proteomes" id="UP000186308"/>
    </source>
</evidence>
<dbReference type="RefSeq" id="WP_081849219.1">
    <property type="nucleotide sequence ID" value="NZ_FTNE01000044.1"/>
</dbReference>
<evidence type="ECO:0000313" key="2">
    <source>
        <dbReference type="EMBL" id="SIR51750.1"/>
    </source>
</evidence>
<dbReference type="SUPFAM" id="SSF53335">
    <property type="entry name" value="S-adenosyl-L-methionine-dependent methyltransferases"/>
    <property type="match status" value="1"/>
</dbReference>
<keyword evidence="2" id="KW-0489">Methyltransferase</keyword>
<dbReference type="GO" id="GO:0008168">
    <property type="term" value="F:methyltransferase activity"/>
    <property type="evidence" value="ECO:0007669"/>
    <property type="project" value="UniProtKB-KW"/>
</dbReference>
<dbReference type="Gene3D" id="3.40.50.150">
    <property type="entry name" value="Vaccinia Virus protein VP39"/>
    <property type="match status" value="1"/>
</dbReference>
<protein>
    <submittedName>
        <fullName evidence="2">Methyltransferase, FkbM family</fullName>
    </submittedName>
</protein>
<dbReference type="Proteomes" id="UP000186308">
    <property type="component" value="Unassembled WGS sequence"/>
</dbReference>
<sequence>MINQEHIFTFFSNANDDIFELNIRNFRIIIDPKYVSPRITYLIASQRYEEVECNIIEKVLSHGDRVIDIGSAIGLTAMMASRLVGPSNVFAFEANPELIPLAAYNFINNSVEVTQFNNILINRKSFEQDASDRNFYLREHYFSSSLIPDEEPAREVKIRSRCLEDFISQVGANAILCDIEGGEFDLLMEADLSGLNKLLIELHPAIIGPNRCAEIKEMLRLKGFLEDKVNSTKTVLCYSRIRL</sequence>
<reference evidence="2 3" key="1">
    <citation type="submission" date="2017-01" db="EMBL/GenBank/DDBJ databases">
        <authorList>
            <person name="Varghese N."/>
            <person name="Submissions S."/>
        </authorList>
    </citation>
    <scope>NUCLEOTIDE SEQUENCE [LARGE SCALE GENOMIC DNA]</scope>
    <source>
        <strain evidence="2 3">ATCC 35905</strain>
    </source>
</reference>
<dbReference type="InterPro" id="IPR029063">
    <property type="entry name" value="SAM-dependent_MTases_sf"/>
</dbReference>
<name>A0A8G2CNX1_ACIRU</name>
<proteinExistence type="predicted"/>
<accession>A0A8G2CNX1</accession>
<dbReference type="AlphaFoldDB" id="A0A8G2CNX1"/>
<evidence type="ECO:0000259" key="1">
    <source>
        <dbReference type="Pfam" id="PF05050"/>
    </source>
</evidence>
<keyword evidence="3" id="KW-1185">Reference proteome</keyword>
<dbReference type="EMBL" id="FTNE01000044">
    <property type="protein sequence ID" value="SIR51750.1"/>
    <property type="molecule type" value="Genomic_DNA"/>
</dbReference>
<comment type="caution">
    <text evidence="2">The sequence shown here is derived from an EMBL/GenBank/DDBJ whole genome shotgun (WGS) entry which is preliminary data.</text>
</comment>
<gene>
    <name evidence="2" type="ORF">SAMN05421828_14413</name>
</gene>
<organism evidence="2 3">
    <name type="scientific">Acidiphilium rubrum</name>
    <dbReference type="NCBI Taxonomy" id="526"/>
    <lineage>
        <taxon>Bacteria</taxon>
        <taxon>Pseudomonadati</taxon>
        <taxon>Pseudomonadota</taxon>
        <taxon>Alphaproteobacteria</taxon>
        <taxon>Acetobacterales</taxon>
        <taxon>Acidocellaceae</taxon>
        <taxon>Acidiphilium</taxon>
    </lineage>
</organism>
<feature type="domain" description="Methyltransferase FkbM" evidence="1">
    <location>
        <begin position="68"/>
        <end position="221"/>
    </location>
</feature>
<keyword evidence="2" id="KW-0808">Transferase</keyword>
<dbReference type="Pfam" id="PF05050">
    <property type="entry name" value="Methyltransf_21"/>
    <property type="match status" value="1"/>
</dbReference>
<dbReference type="InterPro" id="IPR006342">
    <property type="entry name" value="FkbM_mtfrase"/>
</dbReference>
<dbReference type="NCBIfam" id="TIGR01444">
    <property type="entry name" value="fkbM_fam"/>
    <property type="match status" value="1"/>
</dbReference>
<dbReference type="OrthoDB" id="456767at2"/>
<dbReference type="GO" id="GO:0032259">
    <property type="term" value="P:methylation"/>
    <property type="evidence" value="ECO:0007669"/>
    <property type="project" value="UniProtKB-KW"/>
</dbReference>